<comment type="caution">
    <text evidence="3">The sequence shown here is derived from an EMBL/GenBank/DDBJ whole genome shotgun (WGS) entry which is preliminary data.</text>
</comment>
<dbReference type="InterPro" id="IPR014710">
    <property type="entry name" value="RmlC-like_jellyroll"/>
</dbReference>
<proteinExistence type="predicted"/>
<dbReference type="CDD" id="cd02233">
    <property type="entry name" value="cupin_HNL-like"/>
    <property type="match status" value="1"/>
</dbReference>
<protein>
    <recommendedName>
        <fullName evidence="2">Cupin type-2 domain-containing protein</fullName>
    </recommendedName>
</protein>
<reference evidence="3 4" key="1">
    <citation type="journal article" date="2024" name="IMA Fungus">
        <title>IMA Genome - F19 : A genome assembly and annotation guide to empower mycologists, including annotated draft genome sequences of Ceratocystis pirilliformis, Diaporthe australafricana, Fusarium ophioides, Paecilomyces lecythidis, and Sporothrix stenoceras.</title>
        <authorList>
            <person name="Aylward J."/>
            <person name="Wilson A.M."/>
            <person name="Visagie C.M."/>
            <person name="Spraker J."/>
            <person name="Barnes I."/>
            <person name="Buitendag C."/>
            <person name="Ceriani C."/>
            <person name="Del Mar Angel L."/>
            <person name="du Plessis D."/>
            <person name="Fuchs T."/>
            <person name="Gasser K."/>
            <person name="Kramer D."/>
            <person name="Li W."/>
            <person name="Munsamy K."/>
            <person name="Piso A."/>
            <person name="Price J.L."/>
            <person name="Sonnekus B."/>
            <person name="Thomas C."/>
            <person name="van der Nest A."/>
            <person name="van Dijk A."/>
            <person name="van Heerden A."/>
            <person name="van Vuuren N."/>
            <person name="Yilmaz N."/>
            <person name="Duong T.A."/>
            <person name="van der Merwe N.A."/>
            <person name="Wingfield M.J."/>
            <person name="Wingfield B.D."/>
        </authorList>
    </citation>
    <scope>NUCLEOTIDE SEQUENCE [LARGE SCALE GENOMIC DNA]</scope>
    <source>
        <strain evidence="3 4">CMW 5346</strain>
    </source>
</reference>
<evidence type="ECO:0000256" key="1">
    <source>
        <dbReference type="SAM" id="MobiDB-lite"/>
    </source>
</evidence>
<dbReference type="PANTHER" id="PTHR43698">
    <property type="entry name" value="RIBD C-TERMINAL DOMAIN CONTAINING PROTEIN"/>
    <property type="match status" value="1"/>
</dbReference>
<keyword evidence="4" id="KW-1185">Reference proteome</keyword>
<dbReference type="SUPFAM" id="SSF51182">
    <property type="entry name" value="RmlC-like cupins"/>
    <property type="match status" value="1"/>
</dbReference>
<feature type="domain" description="Cupin type-2" evidence="2">
    <location>
        <begin position="42"/>
        <end position="99"/>
    </location>
</feature>
<gene>
    <name evidence="3" type="ORF">Sste5346_010157</name>
</gene>
<dbReference type="InterPro" id="IPR047263">
    <property type="entry name" value="HNL-like_cupin"/>
</dbReference>
<dbReference type="Proteomes" id="UP001583186">
    <property type="component" value="Unassembled WGS sequence"/>
</dbReference>
<feature type="compositionally biased region" description="Polar residues" evidence="1">
    <location>
        <begin position="11"/>
        <end position="20"/>
    </location>
</feature>
<dbReference type="Gene3D" id="2.60.120.10">
    <property type="entry name" value="Jelly Rolls"/>
    <property type="match status" value="1"/>
</dbReference>
<feature type="region of interest" description="Disordered" evidence="1">
    <location>
        <begin position="1"/>
        <end position="20"/>
    </location>
</feature>
<accession>A0ABR3YGT3</accession>
<dbReference type="EMBL" id="JAWCUI010000116">
    <property type="protein sequence ID" value="KAL1887545.1"/>
    <property type="molecule type" value="Genomic_DNA"/>
</dbReference>
<sequence>MPSNIIRRNPASASPTSKGVNTFTGNVWADPLHNTTATKINYVHFNPAARSHWHTHEHGQLLVVVAGAGWICDRGSTPRRIVTGDVVWADAGTTHWHGGDDASFVCHLAVSHGATTWHEEVSEEDYAAKTADKSVGKSAE</sequence>
<dbReference type="PANTHER" id="PTHR43698:SF1">
    <property type="entry name" value="BLL4564 PROTEIN"/>
    <property type="match status" value="1"/>
</dbReference>
<evidence type="ECO:0000313" key="3">
    <source>
        <dbReference type="EMBL" id="KAL1887545.1"/>
    </source>
</evidence>
<evidence type="ECO:0000313" key="4">
    <source>
        <dbReference type="Proteomes" id="UP001583186"/>
    </source>
</evidence>
<organism evidence="3 4">
    <name type="scientific">Sporothrix stenoceras</name>
    <dbReference type="NCBI Taxonomy" id="5173"/>
    <lineage>
        <taxon>Eukaryota</taxon>
        <taxon>Fungi</taxon>
        <taxon>Dikarya</taxon>
        <taxon>Ascomycota</taxon>
        <taxon>Pezizomycotina</taxon>
        <taxon>Sordariomycetes</taxon>
        <taxon>Sordariomycetidae</taxon>
        <taxon>Ophiostomatales</taxon>
        <taxon>Ophiostomataceae</taxon>
        <taxon>Sporothrix</taxon>
    </lineage>
</organism>
<dbReference type="InterPro" id="IPR013096">
    <property type="entry name" value="Cupin_2"/>
</dbReference>
<dbReference type="Pfam" id="PF07883">
    <property type="entry name" value="Cupin_2"/>
    <property type="match status" value="1"/>
</dbReference>
<name>A0ABR3YGT3_9PEZI</name>
<evidence type="ECO:0000259" key="2">
    <source>
        <dbReference type="Pfam" id="PF07883"/>
    </source>
</evidence>
<dbReference type="InterPro" id="IPR011051">
    <property type="entry name" value="RmlC_Cupin_sf"/>
</dbReference>